<protein>
    <submittedName>
        <fullName evidence="1">Uncharacterized protein</fullName>
    </submittedName>
</protein>
<organism evidence="1 2">
    <name type="scientific">Rhodococcus erythropolis (strain PR4 / NBRC 100887)</name>
    <dbReference type="NCBI Taxonomy" id="234621"/>
    <lineage>
        <taxon>Bacteria</taxon>
        <taxon>Bacillati</taxon>
        <taxon>Actinomycetota</taxon>
        <taxon>Actinomycetes</taxon>
        <taxon>Mycobacteriales</taxon>
        <taxon>Nocardiaceae</taxon>
        <taxon>Rhodococcus</taxon>
        <taxon>Rhodococcus erythropolis group</taxon>
    </lineage>
</organism>
<dbReference type="KEGG" id="rer:RER_25060"/>
<reference evidence="1 2" key="2">
    <citation type="journal article" date="2006" name="Environ. Microbiol.">
        <title>Sequence analysis of three plasmids harboured in Rhodococcus erythropolis strain PR4.</title>
        <authorList>
            <person name="Sekine M."/>
            <person name="Tanikawa S."/>
            <person name="Omata S."/>
            <person name="Saito M."/>
            <person name="Fujisawa T."/>
            <person name="Tsukatani N."/>
            <person name="Tajima T."/>
            <person name="Sekigawa T."/>
            <person name="Kosugi H."/>
            <person name="Matsuo Y."/>
            <person name="Nishiko R."/>
            <person name="Imamura K."/>
            <person name="Ito M."/>
            <person name="Narita H."/>
            <person name="Tago S."/>
            <person name="Fujita N."/>
            <person name="Harayama S."/>
        </authorList>
    </citation>
    <scope>NUCLEOTIDE SEQUENCE [LARGE SCALE GENOMIC DNA]</scope>
    <source>
        <strain evidence="2">PR4 / NBRC 100887</strain>
    </source>
</reference>
<evidence type="ECO:0000313" key="1">
    <source>
        <dbReference type="EMBL" id="BAH33214.1"/>
    </source>
</evidence>
<accession>C0ZXX9</accession>
<sequence length="162" mass="18876">MPVYRVWNTMRSRCYNRNSKSYADYGARGILVCKAWRESYGNFITDMGDRPGGMTIDRIDNECGYTCGHCVECRSENWPSNVQWATRRAQARNTRRNRLLTLDGTTKTVAEWTELRGLGKGTIHDRLERGWSIEQSIDTPMKREQRYLMKKGSTRRPKNGKD</sequence>
<dbReference type="eggNOG" id="ENOG5032T0J">
    <property type="taxonomic scope" value="Bacteria"/>
</dbReference>
<gene>
    <name evidence="1" type="ordered locus">RER_25060</name>
</gene>
<dbReference type="EMBL" id="AP008957">
    <property type="protein sequence ID" value="BAH33214.1"/>
    <property type="molecule type" value="Genomic_DNA"/>
</dbReference>
<dbReference type="Proteomes" id="UP000002204">
    <property type="component" value="Chromosome"/>
</dbReference>
<name>C0ZXX9_RHOE4</name>
<reference evidence="2" key="1">
    <citation type="submission" date="2005-03" db="EMBL/GenBank/DDBJ databases">
        <title>Comparison of the complete genome sequences of Rhodococcus erythropolis PR4 and Rhodococcus opacus B4.</title>
        <authorList>
            <person name="Takarada H."/>
            <person name="Sekine M."/>
            <person name="Hosoyama A."/>
            <person name="Yamada R."/>
            <person name="Fujisawa T."/>
            <person name="Omata S."/>
            <person name="Shimizu A."/>
            <person name="Tsukatani N."/>
            <person name="Tanikawa S."/>
            <person name="Fujita N."/>
            <person name="Harayama S."/>
        </authorList>
    </citation>
    <scope>NUCLEOTIDE SEQUENCE [LARGE SCALE GENOMIC DNA]</scope>
    <source>
        <strain evidence="2">PR4 / NBRC 100887</strain>
    </source>
</reference>
<dbReference type="AlphaFoldDB" id="C0ZXX9"/>
<evidence type="ECO:0000313" key="2">
    <source>
        <dbReference type="Proteomes" id="UP000002204"/>
    </source>
</evidence>
<dbReference type="HOGENOM" id="CLU_074053_3_0_11"/>
<proteinExistence type="predicted"/>